<dbReference type="Pfam" id="PF00043">
    <property type="entry name" value="GST_C"/>
    <property type="match status" value="1"/>
</dbReference>
<evidence type="ECO:0000313" key="2">
    <source>
        <dbReference type="EMBL" id="GLQ30448.1"/>
    </source>
</evidence>
<proteinExistence type="predicted"/>
<comment type="caution">
    <text evidence="2">The sequence shown here is derived from an EMBL/GenBank/DDBJ whole genome shotgun (WGS) entry which is preliminary data.</text>
</comment>
<evidence type="ECO:0000259" key="1">
    <source>
        <dbReference type="Pfam" id="PF00043"/>
    </source>
</evidence>
<name>A0AA37W6R2_9GAMM</name>
<keyword evidence="3" id="KW-1185">Reference proteome</keyword>
<accession>A0AA37W6R2</accession>
<feature type="domain" description="Glutathione S-transferase C-terminal" evidence="1">
    <location>
        <begin position="162"/>
        <end position="209"/>
    </location>
</feature>
<dbReference type="EMBL" id="BSNM01000003">
    <property type="protein sequence ID" value="GLQ30448.1"/>
    <property type="molecule type" value="Genomic_DNA"/>
</dbReference>
<dbReference type="SUPFAM" id="SSF52833">
    <property type="entry name" value="Thioredoxin-like"/>
    <property type="match status" value="1"/>
</dbReference>
<dbReference type="InterPro" id="IPR004046">
    <property type="entry name" value="GST_C"/>
</dbReference>
<reference evidence="2" key="2">
    <citation type="submission" date="2023-01" db="EMBL/GenBank/DDBJ databases">
        <title>Draft genome sequence of Litoribrevibacter albus strain NBRC 110071.</title>
        <authorList>
            <person name="Sun Q."/>
            <person name="Mori K."/>
        </authorList>
    </citation>
    <scope>NUCLEOTIDE SEQUENCE</scope>
    <source>
        <strain evidence="2">NBRC 110071</strain>
    </source>
</reference>
<dbReference type="Proteomes" id="UP001161389">
    <property type="component" value="Unassembled WGS sequence"/>
</dbReference>
<sequence>MALNIIDFDTAKTAKGLRMTLVKGIANPWGEAAKGIFQIKGIKWQTVYHDPFSKEMAKWFGSKSAPAVAFNEETPVSDWKDILDLGERLNPDVSLLPDDETSRDLVLEYSRLLCGKHGLAWYSRLEQVHKGLSGADGGYPKPMAEYLAAKYGYNPDDASAYEAKVVDILSIFTQRLKEQKKAGSRFYVGNSLTAADIYSATVMGYFNPLPAEQCKMMDLIRTVLENQSEAVMAALDPILIEHRDFIYSEYLELPVQL</sequence>
<reference evidence="2" key="1">
    <citation type="journal article" date="2014" name="Int. J. Syst. Evol. Microbiol.">
        <title>Complete genome sequence of Corynebacterium casei LMG S-19264T (=DSM 44701T), isolated from a smear-ripened cheese.</title>
        <authorList>
            <consortium name="US DOE Joint Genome Institute (JGI-PGF)"/>
            <person name="Walter F."/>
            <person name="Albersmeier A."/>
            <person name="Kalinowski J."/>
            <person name="Ruckert C."/>
        </authorList>
    </citation>
    <scope>NUCLEOTIDE SEQUENCE</scope>
    <source>
        <strain evidence="2">NBRC 110071</strain>
    </source>
</reference>
<dbReference type="SUPFAM" id="SSF47616">
    <property type="entry name" value="GST C-terminal domain-like"/>
    <property type="match status" value="1"/>
</dbReference>
<dbReference type="Gene3D" id="1.20.1050.10">
    <property type="match status" value="1"/>
</dbReference>
<gene>
    <name evidence="2" type="ORF">GCM10007876_09260</name>
</gene>
<dbReference type="InterPro" id="IPR036282">
    <property type="entry name" value="Glutathione-S-Trfase_C_sf"/>
</dbReference>
<dbReference type="AlphaFoldDB" id="A0AA37W6R2"/>
<dbReference type="RefSeq" id="WP_284379321.1">
    <property type="nucleotide sequence ID" value="NZ_BSNM01000003.1"/>
</dbReference>
<dbReference type="InterPro" id="IPR036249">
    <property type="entry name" value="Thioredoxin-like_sf"/>
</dbReference>
<protein>
    <recommendedName>
        <fullName evidence="1">Glutathione S-transferase C-terminal domain-containing protein</fullName>
    </recommendedName>
</protein>
<organism evidence="2 3">
    <name type="scientific">Litoribrevibacter albus</name>
    <dbReference type="NCBI Taxonomy" id="1473156"/>
    <lineage>
        <taxon>Bacteria</taxon>
        <taxon>Pseudomonadati</taxon>
        <taxon>Pseudomonadota</taxon>
        <taxon>Gammaproteobacteria</taxon>
        <taxon>Oceanospirillales</taxon>
        <taxon>Oceanospirillaceae</taxon>
        <taxon>Litoribrevibacter</taxon>
    </lineage>
</organism>
<evidence type="ECO:0000313" key="3">
    <source>
        <dbReference type="Proteomes" id="UP001161389"/>
    </source>
</evidence>